<evidence type="ECO:0000256" key="3">
    <source>
        <dbReference type="ARBA" id="ARBA00022603"/>
    </source>
</evidence>
<dbReference type="Proteomes" id="UP000316388">
    <property type="component" value="Unassembled WGS sequence"/>
</dbReference>
<evidence type="ECO:0000256" key="1">
    <source>
        <dbReference type="ARBA" id="ARBA00022490"/>
    </source>
</evidence>
<proteinExistence type="inferred from homology"/>
<dbReference type="Pfam" id="PF23016">
    <property type="entry name" value="RsmI_C"/>
    <property type="match status" value="1"/>
</dbReference>
<protein>
    <recommendedName>
        <fullName evidence="6">Ribosomal RNA small subunit methyltransferase I</fullName>
        <ecNumber evidence="6">2.1.1.198</ecNumber>
    </recommendedName>
    <alternativeName>
        <fullName evidence="6">16S rRNA 2'-O-ribose C1402 methyltransferase</fullName>
    </alternativeName>
    <alternativeName>
        <fullName evidence="6">rRNA (cytidine-2'-O-)-methyltransferase RsmI</fullName>
    </alternativeName>
</protein>
<comment type="caution">
    <text evidence="9">The sequence shown here is derived from an EMBL/GenBank/DDBJ whole genome shotgun (WGS) entry which is preliminary data.</text>
</comment>
<dbReference type="Pfam" id="PF00590">
    <property type="entry name" value="TP_methylase"/>
    <property type="match status" value="1"/>
</dbReference>
<evidence type="ECO:0000313" key="10">
    <source>
        <dbReference type="Proteomes" id="UP000316388"/>
    </source>
</evidence>
<dbReference type="InterPro" id="IPR014776">
    <property type="entry name" value="4pyrrole_Mease_sub2"/>
</dbReference>
<dbReference type="CDD" id="cd11648">
    <property type="entry name" value="RsmI"/>
    <property type="match status" value="1"/>
</dbReference>
<comment type="function">
    <text evidence="6">Catalyzes the 2'-O-methylation of the ribose of cytidine 1402 (C1402) in 16S rRNA.</text>
</comment>
<dbReference type="PIRSF" id="PIRSF005917">
    <property type="entry name" value="MTase_YraL"/>
    <property type="match status" value="1"/>
</dbReference>
<dbReference type="GO" id="GO:0005737">
    <property type="term" value="C:cytoplasm"/>
    <property type="evidence" value="ECO:0007669"/>
    <property type="project" value="UniProtKB-SubCell"/>
</dbReference>
<keyword evidence="2 6" id="KW-0698">rRNA processing</keyword>
<evidence type="ECO:0000256" key="4">
    <source>
        <dbReference type="ARBA" id="ARBA00022679"/>
    </source>
</evidence>
<dbReference type="InterPro" id="IPR035996">
    <property type="entry name" value="4pyrrol_Methylase_sf"/>
</dbReference>
<evidence type="ECO:0000259" key="7">
    <source>
        <dbReference type="Pfam" id="PF00590"/>
    </source>
</evidence>
<evidence type="ECO:0000259" key="8">
    <source>
        <dbReference type="Pfam" id="PF23016"/>
    </source>
</evidence>
<dbReference type="HAMAP" id="MF_01877">
    <property type="entry name" value="16SrRNA_methyltr_I"/>
    <property type="match status" value="1"/>
</dbReference>
<dbReference type="GO" id="GO:0070677">
    <property type="term" value="F:rRNA (cytosine-2'-O-)-methyltransferase activity"/>
    <property type="evidence" value="ECO:0007669"/>
    <property type="project" value="UniProtKB-UniRule"/>
</dbReference>
<feature type="domain" description="RsmI HTH" evidence="8">
    <location>
        <begin position="271"/>
        <end position="316"/>
    </location>
</feature>
<keyword evidence="1 6" id="KW-0963">Cytoplasm</keyword>
<dbReference type="AlphaFoldDB" id="A0A554XGC8"/>
<name>A0A554XGC8_9BURK</name>
<dbReference type="InterPro" id="IPR053910">
    <property type="entry name" value="RsmI_HTH"/>
</dbReference>
<accession>A0A554XGC8</accession>
<dbReference type="SUPFAM" id="SSF53790">
    <property type="entry name" value="Tetrapyrrole methylase"/>
    <property type="match status" value="1"/>
</dbReference>
<dbReference type="FunFam" id="3.40.1010.10:FF:000007">
    <property type="entry name" value="Ribosomal RNA small subunit methyltransferase I"/>
    <property type="match status" value="1"/>
</dbReference>
<organism evidence="9 10">
    <name type="scientific">Tepidimonas fonticaldi</name>
    <dbReference type="NCBI Taxonomy" id="1101373"/>
    <lineage>
        <taxon>Bacteria</taxon>
        <taxon>Pseudomonadati</taxon>
        <taxon>Pseudomonadota</taxon>
        <taxon>Betaproteobacteria</taxon>
        <taxon>Burkholderiales</taxon>
        <taxon>Tepidimonas</taxon>
    </lineage>
</organism>
<evidence type="ECO:0000313" key="9">
    <source>
        <dbReference type="EMBL" id="TSE34878.1"/>
    </source>
</evidence>
<dbReference type="InterPro" id="IPR008189">
    <property type="entry name" value="rRNA_ssu_MeTfrase_I"/>
</dbReference>
<comment type="catalytic activity">
    <reaction evidence="6">
        <text>cytidine(1402) in 16S rRNA + S-adenosyl-L-methionine = 2'-O-methylcytidine(1402) in 16S rRNA + S-adenosyl-L-homocysteine + H(+)</text>
        <dbReference type="Rhea" id="RHEA:42924"/>
        <dbReference type="Rhea" id="RHEA-COMP:10285"/>
        <dbReference type="Rhea" id="RHEA-COMP:10286"/>
        <dbReference type="ChEBI" id="CHEBI:15378"/>
        <dbReference type="ChEBI" id="CHEBI:57856"/>
        <dbReference type="ChEBI" id="CHEBI:59789"/>
        <dbReference type="ChEBI" id="CHEBI:74495"/>
        <dbReference type="ChEBI" id="CHEBI:82748"/>
        <dbReference type="EC" id="2.1.1.198"/>
    </reaction>
</comment>
<keyword evidence="3 6" id="KW-0489">Methyltransferase</keyword>
<gene>
    <name evidence="9" type="primary">rsmI_2</name>
    <name evidence="6" type="synonym">rsmI</name>
    <name evidence="9" type="ORF">Tfont_02494</name>
</gene>
<dbReference type="Gene3D" id="3.40.1010.10">
    <property type="entry name" value="Cobalt-precorrin-4 Transmethylase, Domain 1"/>
    <property type="match status" value="1"/>
</dbReference>
<keyword evidence="4 6" id="KW-0808">Transferase</keyword>
<dbReference type="NCBIfam" id="TIGR00096">
    <property type="entry name" value="16S rRNA (cytidine(1402)-2'-O)-methyltransferase"/>
    <property type="match status" value="1"/>
</dbReference>
<dbReference type="EC" id="2.1.1.198" evidence="6"/>
<evidence type="ECO:0000256" key="6">
    <source>
        <dbReference type="HAMAP-Rule" id="MF_01877"/>
    </source>
</evidence>
<dbReference type="InterPro" id="IPR014777">
    <property type="entry name" value="4pyrrole_Mease_sub1"/>
</dbReference>
<dbReference type="PANTHER" id="PTHR46111">
    <property type="entry name" value="RIBOSOMAL RNA SMALL SUBUNIT METHYLTRANSFERASE I"/>
    <property type="match status" value="1"/>
</dbReference>
<reference evidence="9 10" key="1">
    <citation type="submission" date="2019-07" db="EMBL/GenBank/DDBJ databases">
        <title>Tepidimonas fonticaldi AT-A2 draft genome.</title>
        <authorList>
            <person name="Da Costa M.S."/>
            <person name="Froufe H.J.C."/>
            <person name="Egas C."/>
            <person name="Albuquerque L."/>
        </authorList>
    </citation>
    <scope>NUCLEOTIDE SEQUENCE [LARGE SCALE GENOMIC DNA]</scope>
    <source>
        <strain evidence="9 10">AT-A2</strain>
    </source>
</reference>
<comment type="similarity">
    <text evidence="6">Belongs to the methyltransferase superfamily. RsmI family.</text>
</comment>
<dbReference type="InterPro" id="IPR018063">
    <property type="entry name" value="SAM_MeTrfase_RsmI_CS"/>
</dbReference>
<evidence type="ECO:0000256" key="2">
    <source>
        <dbReference type="ARBA" id="ARBA00022552"/>
    </source>
</evidence>
<dbReference type="PANTHER" id="PTHR46111:SF1">
    <property type="entry name" value="RIBOSOMAL RNA SMALL SUBUNIT METHYLTRANSFERASE I"/>
    <property type="match status" value="1"/>
</dbReference>
<keyword evidence="5 6" id="KW-0949">S-adenosyl-L-methionine</keyword>
<feature type="domain" description="Tetrapyrrole methylase" evidence="7">
    <location>
        <begin position="35"/>
        <end position="226"/>
    </location>
</feature>
<evidence type="ECO:0000256" key="5">
    <source>
        <dbReference type="ARBA" id="ARBA00022691"/>
    </source>
</evidence>
<dbReference type="Gene3D" id="3.30.950.10">
    <property type="entry name" value="Methyltransferase, Cobalt-precorrin-4 Transmethylase, Domain 2"/>
    <property type="match status" value="1"/>
</dbReference>
<dbReference type="InterPro" id="IPR000878">
    <property type="entry name" value="4pyrrol_Mease"/>
</dbReference>
<dbReference type="EMBL" id="VJOO01000034">
    <property type="protein sequence ID" value="TSE34878.1"/>
    <property type="molecule type" value="Genomic_DNA"/>
</dbReference>
<sequence>MNTPPLSASAAPGAPDDGGLAARLAGGQHYPAGALYVVATPIGNLADITLRALHVLRTVDAVACEDTRHTARLLQAYGLHAELLAVHEHNESRMAQTIVERLRRGERIACVSDAGTPGISDPGARLCAAVRAAGLRLIPVPGASSVTALLSVAGIAEGAVTVVGFLPARGAARERAWQHWRQADTGLVLLEAPHRIEALAAELSALGERPVTLGRELTKQFEDIVTLPCVAVAGWLAADPHRRRGEFTLVIHPRPTAPPPGGPGEAAAAGDALPAEARRVLGLLLEELPVKSAARLASAITGLPKGALYQAALALRAPSHN</sequence>
<dbReference type="PROSITE" id="PS01296">
    <property type="entry name" value="RSMI"/>
    <property type="match status" value="1"/>
</dbReference>
<comment type="subcellular location">
    <subcellularLocation>
        <location evidence="6">Cytoplasm</location>
    </subcellularLocation>
</comment>